<dbReference type="InterPro" id="IPR023631">
    <property type="entry name" value="Amidase_dom"/>
</dbReference>
<proteinExistence type="inferred from homology"/>
<reference evidence="7" key="1">
    <citation type="submission" date="2016-02" db="EMBL/GenBank/DDBJ databases">
        <title>Draft genome sequence of Microdochium bolleyi, a fungal endophyte of beachgrass.</title>
        <authorList>
            <consortium name="DOE Joint Genome Institute"/>
            <person name="David A.S."/>
            <person name="May G."/>
            <person name="Haridas S."/>
            <person name="Lim J."/>
            <person name="Wang M."/>
            <person name="Labutti K."/>
            <person name="Lipzen A."/>
            <person name="Barry K."/>
            <person name="Grigoriev I.V."/>
        </authorList>
    </citation>
    <scope>NUCLEOTIDE SEQUENCE [LARGE SCALE GENOMIC DNA]</scope>
    <source>
        <strain evidence="7">J235TASD1</strain>
    </source>
</reference>
<keyword evidence="2" id="KW-0378">Hydrolase</keyword>
<gene>
    <name evidence="6" type="ORF">Micbo1qcDRAFT_226223</name>
</gene>
<evidence type="ECO:0000313" key="6">
    <source>
        <dbReference type="EMBL" id="KXJ90342.1"/>
    </source>
</evidence>
<dbReference type="InParanoid" id="A0A136IZJ1"/>
<dbReference type="PIRSF" id="PIRSF001221">
    <property type="entry name" value="Amidase_fungi"/>
    <property type="match status" value="1"/>
</dbReference>
<dbReference type="InterPro" id="IPR036928">
    <property type="entry name" value="AS_sf"/>
</dbReference>
<feature type="binding site" evidence="4">
    <location>
        <position position="227"/>
    </location>
    <ligand>
        <name>substrate</name>
    </ligand>
</feature>
<dbReference type="EMBL" id="KQ964252">
    <property type="protein sequence ID" value="KXJ90342.1"/>
    <property type="molecule type" value="Genomic_DNA"/>
</dbReference>
<dbReference type="PANTHER" id="PTHR46072:SF3">
    <property type="entry name" value="AMIDASE"/>
    <property type="match status" value="1"/>
</dbReference>
<feature type="binding site" evidence="4">
    <location>
        <begin position="248"/>
        <end position="251"/>
    </location>
    <ligand>
        <name>substrate</name>
    </ligand>
</feature>
<evidence type="ECO:0000256" key="3">
    <source>
        <dbReference type="PIRSR" id="PIRSR001221-1"/>
    </source>
</evidence>
<keyword evidence="7" id="KW-1185">Reference proteome</keyword>
<dbReference type="AlphaFoldDB" id="A0A136IZJ1"/>
<evidence type="ECO:0000256" key="1">
    <source>
        <dbReference type="ARBA" id="ARBA00009199"/>
    </source>
</evidence>
<dbReference type="OrthoDB" id="6428749at2759"/>
<dbReference type="FunCoup" id="A0A136IZJ1">
    <property type="interactions" value="56"/>
</dbReference>
<feature type="active site" description="Acyl-ester intermediate" evidence="3">
    <location>
        <position position="251"/>
    </location>
</feature>
<organism evidence="6 7">
    <name type="scientific">Microdochium bolleyi</name>
    <dbReference type="NCBI Taxonomy" id="196109"/>
    <lineage>
        <taxon>Eukaryota</taxon>
        <taxon>Fungi</taxon>
        <taxon>Dikarya</taxon>
        <taxon>Ascomycota</taxon>
        <taxon>Pezizomycotina</taxon>
        <taxon>Sordariomycetes</taxon>
        <taxon>Xylariomycetidae</taxon>
        <taxon>Xylariales</taxon>
        <taxon>Microdochiaceae</taxon>
        <taxon>Microdochium</taxon>
    </lineage>
</organism>
<dbReference type="GO" id="GO:0016787">
    <property type="term" value="F:hydrolase activity"/>
    <property type="evidence" value="ECO:0007669"/>
    <property type="project" value="UniProtKB-KW"/>
</dbReference>
<dbReference type="Gene3D" id="3.90.1300.10">
    <property type="entry name" value="Amidase signature (AS) domain"/>
    <property type="match status" value="1"/>
</dbReference>
<dbReference type="STRING" id="196109.A0A136IZJ1"/>
<name>A0A136IZJ1_9PEZI</name>
<dbReference type="SUPFAM" id="SSF75304">
    <property type="entry name" value="Amidase signature (AS) enzymes"/>
    <property type="match status" value="1"/>
</dbReference>
<sequence length="567" mass="61032">MGDNFTTTEPHWQELVATHRKLQKSRIPQEWHLSESQLAELTRADNEESRGVDLITTKAAQQANVLSAKEIEITESYTATELLSQLAAGTLSSVEVTTAFCKRAAIAQQLTSCLTEIFFNRAIQTAQELDAYFKAEGKVKGPFHGLPISMKDSFIVDGHHATVGYSEFLRRPLPTEQSTLVNLLQDAGAVLYCKTNVPQTMMTADSENNVFGRTLNPNNTSLTAGGSTGGEGALIAFRGSPLGVGTDIAGSIRIPSLCCGTYGFKPTANRIPFSNQSYCPFPRERMPDGVPPVAGPIGHSIDDLTAFMQIVAAQNPWKYDPSCMPIPWNTANQFSSRPLRIGVLPEDSEYTLQPPVRRALTDAVAKLEGAGHNIIHLAEDDSRSIGLGARIAFASYAAGQPSHETLAQEMGEPLVNSLAKGVHPFMKHPPPVTREMSLIETVAALSAARDAYAGSWHKTWVHHDLDVVLAPGAQHTAVPHDDYGVPAYTCAWNVIDYPACIVPYGRASAKSDPDVVPATAAFDPDYNPAAVDGAPCAVQIIAPRLQDEQCLAAAKIIDSVLNPKAGL</sequence>
<dbReference type="PANTHER" id="PTHR46072">
    <property type="entry name" value="AMIDASE-RELATED-RELATED"/>
    <property type="match status" value="1"/>
</dbReference>
<comment type="similarity">
    <text evidence="1">Belongs to the amidase family.</text>
</comment>
<dbReference type="Pfam" id="PF01425">
    <property type="entry name" value="Amidase"/>
    <property type="match status" value="1"/>
</dbReference>
<evidence type="ECO:0000256" key="4">
    <source>
        <dbReference type="PIRSR" id="PIRSR001221-2"/>
    </source>
</evidence>
<protein>
    <submittedName>
        <fullName evidence="6">Amidase signature domain-containing protein</fullName>
    </submittedName>
</protein>
<feature type="active site" description="Charge relay system" evidence="3">
    <location>
        <position position="227"/>
    </location>
</feature>
<feature type="domain" description="Amidase" evidence="5">
    <location>
        <begin position="95"/>
        <end position="551"/>
    </location>
</feature>
<feature type="active site" description="Charge relay system" evidence="3">
    <location>
        <position position="151"/>
    </location>
</feature>
<accession>A0A136IZJ1</accession>
<feature type="binding site" evidence="4">
    <location>
        <position position="201"/>
    </location>
    <ligand>
        <name>substrate</name>
    </ligand>
</feature>
<evidence type="ECO:0000259" key="5">
    <source>
        <dbReference type="Pfam" id="PF01425"/>
    </source>
</evidence>
<dbReference type="Proteomes" id="UP000070501">
    <property type="component" value="Unassembled WGS sequence"/>
</dbReference>
<evidence type="ECO:0000313" key="7">
    <source>
        <dbReference type="Proteomes" id="UP000070501"/>
    </source>
</evidence>
<evidence type="ECO:0000256" key="2">
    <source>
        <dbReference type="ARBA" id="ARBA00022801"/>
    </source>
</evidence>